<organism evidence="4 5">
    <name type="scientific">Trifolium subterraneum</name>
    <name type="common">Subterranean clover</name>
    <dbReference type="NCBI Taxonomy" id="3900"/>
    <lineage>
        <taxon>Eukaryota</taxon>
        <taxon>Viridiplantae</taxon>
        <taxon>Streptophyta</taxon>
        <taxon>Embryophyta</taxon>
        <taxon>Tracheophyta</taxon>
        <taxon>Spermatophyta</taxon>
        <taxon>Magnoliopsida</taxon>
        <taxon>eudicotyledons</taxon>
        <taxon>Gunneridae</taxon>
        <taxon>Pentapetalae</taxon>
        <taxon>rosids</taxon>
        <taxon>fabids</taxon>
        <taxon>Fabales</taxon>
        <taxon>Fabaceae</taxon>
        <taxon>Papilionoideae</taxon>
        <taxon>50 kb inversion clade</taxon>
        <taxon>NPAAA clade</taxon>
        <taxon>Hologalegina</taxon>
        <taxon>IRL clade</taxon>
        <taxon>Trifolieae</taxon>
        <taxon>Trifolium</taxon>
    </lineage>
</organism>
<name>A0A2Z6NH86_TRISU</name>
<evidence type="ECO:0000256" key="2">
    <source>
        <dbReference type="ARBA" id="ARBA00022737"/>
    </source>
</evidence>
<reference evidence="5" key="1">
    <citation type="journal article" date="2017" name="Front. Plant Sci.">
        <title>Climate Clever Clovers: New Paradigm to Reduce the Environmental Footprint of Ruminants by Breeding Low Methanogenic Forages Utilizing Haplotype Variation.</title>
        <authorList>
            <person name="Kaur P."/>
            <person name="Appels R."/>
            <person name="Bayer P.E."/>
            <person name="Keeble-Gagnere G."/>
            <person name="Wang J."/>
            <person name="Hirakawa H."/>
            <person name="Shirasawa K."/>
            <person name="Vercoe P."/>
            <person name="Stefanova K."/>
            <person name="Durmic Z."/>
            <person name="Nichols P."/>
            <person name="Revell C."/>
            <person name="Isobe S.N."/>
            <person name="Edwards D."/>
            <person name="Erskine W."/>
        </authorList>
    </citation>
    <scope>NUCLEOTIDE SEQUENCE [LARGE SCALE GENOMIC DNA]</scope>
    <source>
        <strain evidence="5">cv. Daliak</strain>
    </source>
</reference>
<keyword evidence="5" id="KW-1185">Reference proteome</keyword>
<protein>
    <recommendedName>
        <fullName evidence="3">C-JID domain-containing protein</fullName>
    </recommendedName>
</protein>
<evidence type="ECO:0000313" key="4">
    <source>
        <dbReference type="EMBL" id="GAU41313.1"/>
    </source>
</evidence>
<dbReference type="InterPro" id="IPR045344">
    <property type="entry name" value="C-JID"/>
</dbReference>
<dbReference type="AlphaFoldDB" id="A0A2Z6NH86"/>
<dbReference type="Pfam" id="PF20160">
    <property type="entry name" value="C-JID"/>
    <property type="match status" value="1"/>
</dbReference>
<dbReference type="OrthoDB" id="1427001at2759"/>
<feature type="domain" description="C-JID" evidence="3">
    <location>
        <begin position="68"/>
        <end position="209"/>
    </location>
</feature>
<evidence type="ECO:0000313" key="5">
    <source>
        <dbReference type="Proteomes" id="UP000242715"/>
    </source>
</evidence>
<keyword evidence="2" id="KW-0677">Repeat</keyword>
<sequence>MLLTSLPELPSPAAIEHDKHWRAGMYIFNCPDLSDREHCSSMTFSWMMQFVLANQESSSSFRRIDIVIPGNEIPSWFNNQRVARSISLNPFLIMLENNIIGMVCCVVFSAEPHDSTTTTNGQKPVLHLRFHKGDLVLHFRIPVNSNIIMVKSNHLWLTYFTRESFFDILKDIGNEFGNCIRMEASIVDVEGLDVEVKSCGYHWLFKQNLQEFNLITTQPEIH</sequence>
<dbReference type="EMBL" id="DF973858">
    <property type="protein sequence ID" value="GAU41313.1"/>
    <property type="molecule type" value="Genomic_DNA"/>
</dbReference>
<accession>A0A2Z6NH86</accession>
<dbReference type="Proteomes" id="UP000242715">
    <property type="component" value="Unassembled WGS sequence"/>
</dbReference>
<evidence type="ECO:0000259" key="3">
    <source>
        <dbReference type="Pfam" id="PF20160"/>
    </source>
</evidence>
<evidence type="ECO:0000256" key="1">
    <source>
        <dbReference type="ARBA" id="ARBA00022614"/>
    </source>
</evidence>
<keyword evidence="1" id="KW-0433">Leucine-rich repeat</keyword>
<proteinExistence type="predicted"/>
<gene>
    <name evidence="4" type="ORF">TSUD_93930</name>
</gene>